<evidence type="ECO:0000259" key="11">
    <source>
        <dbReference type="PROSITE" id="PS51746"/>
    </source>
</evidence>
<dbReference type="SUPFAM" id="SSF81606">
    <property type="entry name" value="PP2C-like"/>
    <property type="match status" value="1"/>
</dbReference>
<dbReference type="SMART" id="SM00332">
    <property type="entry name" value="PP2Cc"/>
    <property type="match status" value="1"/>
</dbReference>
<keyword evidence="4" id="KW-0479">Metal-binding</keyword>
<feature type="compositionally biased region" description="Basic and acidic residues" evidence="10">
    <location>
        <begin position="160"/>
        <end position="173"/>
    </location>
</feature>
<dbReference type="CDD" id="cd00143">
    <property type="entry name" value="PP2Cc"/>
    <property type="match status" value="1"/>
</dbReference>
<dbReference type="PROSITE" id="PS51746">
    <property type="entry name" value="PPM_2"/>
    <property type="match status" value="1"/>
</dbReference>
<dbReference type="InterPro" id="IPR015655">
    <property type="entry name" value="PP2C"/>
</dbReference>
<comment type="similarity">
    <text evidence="2 9">Belongs to the PP2C family.</text>
</comment>
<dbReference type="EC" id="3.1.3.16" evidence="3"/>
<dbReference type="Proteomes" id="UP000053537">
    <property type="component" value="Unassembled WGS sequence"/>
</dbReference>
<evidence type="ECO:0000256" key="6">
    <source>
        <dbReference type="ARBA" id="ARBA00022842"/>
    </source>
</evidence>
<feature type="region of interest" description="Disordered" evidence="10">
    <location>
        <begin position="135"/>
        <end position="302"/>
    </location>
</feature>
<dbReference type="GO" id="GO:0046872">
    <property type="term" value="F:metal ion binding"/>
    <property type="evidence" value="ECO:0007669"/>
    <property type="project" value="UniProtKB-KW"/>
</dbReference>
<feature type="region of interest" description="Disordered" evidence="10">
    <location>
        <begin position="467"/>
        <end position="495"/>
    </location>
</feature>
<keyword evidence="8" id="KW-0464">Manganese</keyword>
<feature type="compositionally biased region" description="Basic and acidic residues" evidence="10">
    <location>
        <begin position="475"/>
        <end position="495"/>
    </location>
</feature>
<sequence>FQDAHNCIPELDSETAMFSVYDGHGGEEVALYCAKYLPEIIKDQKAYKEGKLQKALEDAFLAIDAKLTTEEVIKELSQMAGRPQDDEDEKEKVADEDDAALLHEEATMTIEELLTRYGQNCSKNLKAKCVAAAGESPAEGTGKQHDGESNMNGEADPGELPDRKERKNGKAEEEITGISSTSDKASAGGHSPALQKPELGKGDEAVTSSTGEAGPSCSSTGKPQRTAKSKFFEDSEDESDEVEEEEEDSEECSEDEDGYSSEEAENEDDEDDTEEAEEDEDEEEEMLLPGMEGKEEPGSDSGTTAVVALIRGKQLIVANAGDSRCVVSEGGKIKNAGGKVTMDGRVNGGLNLSRAIGDHFYKRNKNLPPEEQMISALPDIKVLTINDDHDFMVIACDGIWNVMSSQEVVDFIQSKITQKDENGVLRPLSSIVEEVSCWISAWLQTPTSGDGTGCDNMTCIIISFKPRSTHPPAESGKRKLGEENGGDSTKKAKLE</sequence>
<protein>
    <recommendedName>
        <fullName evidence="3">protein-serine/threonine phosphatase</fullName>
        <ecNumber evidence="3">3.1.3.16</ecNumber>
    </recommendedName>
</protein>
<comment type="cofactor">
    <cofactor evidence="1">
        <name>Mn(2+)</name>
        <dbReference type="ChEBI" id="CHEBI:29035"/>
    </cofactor>
</comment>
<feature type="compositionally biased region" description="Acidic residues" evidence="10">
    <location>
        <begin position="234"/>
        <end position="286"/>
    </location>
</feature>
<evidence type="ECO:0000256" key="1">
    <source>
        <dbReference type="ARBA" id="ARBA00001936"/>
    </source>
</evidence>
<dbReference type="PROSITE" id="PS01032">
    <property type="entry name" value="PPM_1"/>
    <property type="match status" value="1"/>
</dbReference>
<dbReference type="InterPro" id="IPR001932">
    <property type="entry name" value="PPM-type_phosphatase-like_dom"/>
</dbReference>
<dbReference type="PANTHER" id="PTHR13832:SF803">
    <property type="entry name" value="PROTEIN PHOSPHATASE 1G"/>
    <property type="match status" value="1"/>
</dbReference>
<evidence type="ECO:0000256" key="9">
    <source>
        <dbReference type="RuleBase" id="RU003465"/>
    </source>
</evidence>
<keyword evidence="7 9" id="KW-0904">Protein phosphatase</keyword>
<dbReference type="Gene3D" id="3.60.40.10">
    <property type="entry name" value="PPM-type phosphatase domain"/>
    <property type="match status" value="3"/>
</dbReference>
<keyword evidence="13" id="KW-1185">Reference proteome</keyword>
<dbReference type="GO" id="GO:0004722">
    <property type="term" value="F:protein serine/threonine phosphatase activity"/>
    <property type="evidence" value="ECO:0007669"/>
    <property type="project" value="UniProtKB-EC"/>
</dbReference>
<keyword evidence="5 9" id="KW-0378">Hydrolase</keyword>
<evidence type="ECO:0000256" key="5">
    <source>
        <dbReference type="ARBA" id="ARBA00022801"/>
    </source>
</evidence>
<dbReference type="AlphaFoldDB" id="A0A091MD85"/>
<evidence type="ECO:0000256" key="3">
    <source>
        <dbReference type="ARBA" id="ARBA00013081"/>
    </source>
</evidence>
<dbReference type="EMBL" id="KK824211">
    <property type="protein sequence ID" value="KFP71835.1"/>
    <property type="molecule type" value="Genomic_DNA"/>
</dbReference>
<dbReference type="InterPro" id="IPR036457">
    <property type="entry name" value="PPM-type-like_dom_sf"/>
</dbReference>
<feature type="domain" description="PPM-type phosphatase" evidence="11">
    <location>
        <begin position="1"/>
        <end position="464"/>
    </location>
</feature>
<evidence type="ECO:0000256" key="2">
    <source>
        <dbReference type="ARBA" id="ARBA00006702"/>
    </source>
</evidence>
<feature type="non-terminal residue" evidence="12">
    <location>
        <position position="495"/>
    </location>
</feature>
<dbReference type="FunFam" id="3.60.40.10:FF:000023">
    <property type="entry name" value="Protein phosphatase, Mg2+/Mn2+-dependent, 1G"/>
    <property type="match status" value="1"/>
</dbReference>
<evidence type="ECO:0000256" key="10">
    <source>
        <dbReference type="SAM" id="MobiDB-lite"/>
    </source>
</evidence>
<dbReference type="GO" id="GO:0005654">
    <property type="term" value="C:nucleoplasm"/>
    <property type="evidence" value="ECO:0007669"/>
    <property type="project" value="TreeGrafter"/>
</dbReference>
<evidence type="ECO:0000313" key="12">
    <source>
        <dbReference type="EMBL" id="KFP71835.1"/>
    </source>
</evidence>
<dbReference type="InterPro" id="IPR000222">
    <property type="entry name" value="PP2C_BS"/>
</dbReference>
<accession>A0A091MD85</accession>
<dbReference type="FunFam" id="3.60.40.10:FF:000081">
    <property type="entry name" value="protein phosphatase 1G isoform X2"/>
    <property type="match status" value="1"/>
</dbReference>
<organism evidence="12 13">
    <name type="scientific">Acanthisitta chloris</name>
    <name type="common">rifleman</name>
    <dbReference type="NCBI Taxonomy" id="57068"/>
    <lineage>
        <taxon>Eukaryota</taxon>
        <taxon>Metazoa</taxon>
        <taxon>Chordata</taxon>
        <taxon>Craniata</taxon>
        <taxon>Vertebrata</taxon>
        <taxon>Euteleostomi</taxon>
        <taxon>Archelosauria</taxon>
        <taxon>Archosauria</taxon>
        <taxon>Dinosauria</taxon>
        <taxon>Saurischia</taxon>
        <taxon>Theropoda</taxon>
        <taxon>Coelurosauria</taxon>
        <taxon>Aves</taxon>
        <taxon>Neognathae</taxon>
        <taxon>Neoaves</taxon>
        <taxon>Telluraves</taxon>
        <taxon>Australaves</taxon>
        <taxon>Passeriformes</taxon>
        <taxon>Acanthisittidae</taxon>
        <taxon>Acanthisitta</taxon>
    </lineage>
</organism>
<dbReference type="PANTHER" id="PTHR13832">
    <property type="entry name" value="PROTEIN PHOSPHATASE 2C"/>
    <property type="match status" value="1"/>
</dbReference>
<dbReference type="Pfam" id="PF00481">
    <property type="entry name" value="PP2C"/>
    <property type="match status" value="2"/>
</dbReference>
<evidence type="ECO:0000256" key="4">
    <source>
        <dbReference type="ARBA" id="ARBA00022723"/>
    </source>
</evidence>
<reference evidence="12 13" key="1">
    <citation type="submission" date="2014-04" db="EMBL/GenBank/DDBJ databases">
        <title>Genome evolution of avian class.</title>
        <authorList>
            <person name="Zhang G."/>
            <person name="Li C."/>
        </authorList>
    </citation>
    <scope>NUCLEOTIDE SEQUENCE [LARGE SCALE GENOMIC DNA]</scope>
    <source>
        <strain evidence="12">BGI_N310</strain>
    </source>
</reference>
<proteinExistence type="inferred from homology"/>
<evidence type="ECO:0000256" key="7">
    <source>
        <dbReference type="ARBA" id="ARBA00022912"/>
    </source>
</evidence>
<evidence type="ECO:0000256" key="8">
    <source>
        <dbReference type="ARBA" id="ARBA00023211"/>
    </source>
</evidence>
<name>A0A091MD85_9PASS</name>
<feature type="compositionally biased region" description="Polar residues" evidence="10">
    <location>
        <begin position="206"/>
        <end position="223"/>
    </location>
</feature>
<gene>
    <name evidence="12" type="ORF">N310_10011</name>
</gene>
<keyword evidence="6" id="KW-0460">Magnesium</keyword>
<feature type="non-terminal residue" evidence="12">
    <location>
        <position position="1"/>
    </location>
</feature>
<evidence type="ECO:0000313" key="13">
    <source>
        <dbReference type="Proteomes" id="UP000053537"/>
    </source>
</evidence>